<comment type="caution">
    <text evidence="1">The sequence shown here is derived from an EMBL/GenBank/DDBJ whole genome shotgun (WGS) entry which is preliminary data.</text>
</comment>
<organism evidence="1 2">
    <name type="scientific">Leucogyrophana mollusca</name>
    <dbReference type="NCBI Taxonomy" id="85980"/>
    <lineage>
        <taxon>Eukaryota</taxon>
        <taxon>Fungi</taxon>
        <taxon>Dikarya</taxon>
        <taxon>Basidiomycota</taxon>
        <taxon>Agaricomycotina</taxon>
        <taxon>Agaricomycetes</taxon>
        <taxon>Agaricomycetidae</taxon>
        <taxon>Boletales</taxon>
        <taxon>Boletales incertae sedis</taxon>
        <taxon>Leucogyrophana</taxon>
    </lineage>
</organism>
<dbReference type="Proteomes" id="UP000790709">
    <property type="component" value="Unassembled WGS sequence"/>
</dbReference>
<proteinExistence type="predicted"/>
<gene>
    <name evidence="1" type="ORF">BV22DRAFT_1104685</name>
</gene>
<keyword evidence="2" id="KW-1185">Reference proteome</keyword>
<sequence length="463" mass="51178">MSPKKEHEVDRMSAYISSLLNSRSRHKLEHVIDVGSGQGYLSRALQRLGLHILALDFNELQTSGAERWRAKATIRNARQVPRRNPAVSEDLTGGSTPHDPELTLASTVVNQTPEMKPTELPRTQKGSLTHKTIRITPQSLDLSIQDWLLADGPESATSIGTVQSKKDAAYPQADGSSKPIPVLFVALHACGSLTPDILRTFLSNHKASAEHGRPSWQAHGLVVVGCCYNLMAPHDFPLSSALCQRGASLSLASRHLAAQIPSQWSRSSASWRGAQLAIRKVVYRALLQPILQAVAARDRDFADETSRSRNTSTDAHAVDIEDKFRGVGETPENRRLGKLNDAAYNDWDTFLTRAGDKMGFRLEDLSHPLPGYLKDERQRKQLESGLGVLHVLRCLLGPLIESLILMDRYDWIHEELEESRPQAKEGVSTGTQTMRVELFNLFDQATGSGRNIAIVVTPTDTNK</sequence>
<protein>
    <submittedName>
        <fullName evidence="1">Uncharacterized protein</fullName>
    </submittedName>
</protein>
<evidence type="ECO:0000313" key="2">
    <source>
        <dbReference type="Proteomes" id="UP000790709"/>
    </source>
</evidence>
<evidence type="ECO:0000313" key="1">
    <source>
        <dbReference type="EMBL" id="KAH7925888.1"/>
    </source>
</evidence>
<accession>A0ACB8BM05</accession>
<dbReference type="EMBL" id="MU266393">
    <property type="protein sequence ID" value="KAH7925888.1"/>
    <property type="molecule type" value="Genomic_DNA"/>
</dbReference>
<reference evidence="1" key="1">
    <citation type="journal article" date="2021" name="New Phytol.">
        <title>Evolutionary innovations through gain and loss of genes in the ectomycorrhizal Boletales.</title>
        <authorList>
            <person name="Wu G."/>
            <person name="Miyauchi S."/>
            <person name="Morin E."/>
            <person name="Kuo A."/>
            <person name="Drula E."/>
            <person name="Varga T."/>
            <person name="Kohler A."/>
            <person name="Feng B."/>
            <person name="Cao Y."/>
            <person name="Lipzen A."/>
            <person name="Daum C."/>
            <person name="Hundley H."/>
            <person name="Pangilinan J."/>
            <person name="Johnson J."/>
            <person name="Barry K."/>
            <person name="LaButti K."/>
            <person name="Ng V."/>
            <person name="Ahrendt S."/>
            <person name="Min B."/>
            <person name="Choi I.G."/>
            <person name="Park H."/>
            <person name="Plett J.M."/>
            <person name="Magnuson J."/>
            <person name="Spatafora J.W."/>
            <person name="Nagy L.G."/>
            <person name="Henrissat B."/>
            <person name="Grigoriev I.V."/>
            <person name="Yang Z.L."/>
            <person name="Xu J."/>
            <person name="Martin F.M."/>
        </authorList>
    </citation>
    <scope>NUCLEOTIDE SEQUENCE</scope>
    <source>
        <strain evidence="1">KUC20120723A-06</strain>
    </source>
</reference>
<name>A0ACB8BM05_9AGAM</name>